<evidence type="ECO:0000259" key="2">
    <source>
        <dbReference type="Pfam" id="PF00156"/>
    </source>
</evidence>
<dbReference type="InterPro" id="IPR029057">
    <property type="entry name" value="PRTase-like"/>
</dbReference>
<evidence type="ECO:0000256" key="1">
    <source>
        <dbReference type="ARBA" id="ARBA00008007"/>
    </source>
</evidence>
<dbReference type="InterPro" id="IPR051910">
    <property type="entry name" value="ComF/GntX_DNA_util-trans"/>
</dbReference>
<comment type="similarity">
    <text evidence="1">Belongs to the ComF/GntX family.</text>
</comment>
<dbReference type="EMBL" id="JABEQM010000006">
    <property type="protein sequence ID" value="MBB2201713.1"/>
    <property type="molecule type" value="Genomic_DNA"/>
</dbReference>
<evidence type="ECO:0000313" key="5">
    <source>
        <dbReference type="Proteomes" id="UP000578030"/>
    </source>
</evidence>
<dbReference type="InterPro" id="IPR044005">
    <property type="entry name" value="DZR_2"/>
</dbReference>
<dbReference type="SUPFAM" id="SSF53271">
    <property type="entry name" value="PRTase-like"/>
    <property type="match status" value="1"/>
</dbReference>
<proteinExistence type="inferred from homology"/>
<reference evidence="4 5" key="1">
    <citation type="submission" date="2020-04" db="EMBL/GenBank/DDBJ databases">
        <title>Description of novel Gluconacetobacter.</title>
        <authorList>
            <person name="Sombolestani A."/>
        </authorList>
    </citation>
    <scope>NUCLEOTIDE SEQUENCE [LARGE SCALE GENOMIC DNA]</scope>
    <source>
        <strain evidence="4 5">LMG 27802</strain>
    </source>
</reference>
<keyword evidence="5" id="KW-1185">Reference proteome</keyword>
<dbReference type="Gene3D" id="3.40.50.2020">
    <property type="match status" value="1"/>
</dbReference>
<dbReference type="Pfam" id="PF00156">
    <property type="entry name" value="Pribosyltran"/>
    <property type="match status" value="1"/>
</dbReference>
<feature type="domain" description="Double zinc ribbon" evidence="3">
    <location>
        <begin position="32"/>
        <end position="92"/>
    </location>
</feature>
<organism evidence="4 5">
    <name type="scientific">Gluconacetobacter tumulisoli</name>
    <dbReference type="NCBI Taxonomy" id="1286189"/>
    <lineage>
        <taxon>Bacteria</taxon>
        <taxon>Pseudomonadati</taxon>
        <taxon>Pseudomonadota</taxon>
        <taxon>Alphaproteobacteria</taxon>
        <taxon>Acetobacterales</taxon>
        <taxon>Acetobacteraceae</taxon>
        <taxon>Gluconacetobacter</taxon>
    </lineage>
</organism>
<comment type="caution">
    <text evidence="4">The sequence shown here is derived from an EMBL/GenBank/DDBJ whole genome shotgun (WGS) entry which is preliminary data.</text>
</comment>
<dbReference type="AlphaFoldDB" id="A0A7W4PLD4"/>
<dbReference type="Proteomes" id="UP000578030">
    <property type="component" value="Unassembled WGS sequence"/>
</dbReference>
<evidence type="ECO:0000259" key="3">
    <source>
        <dbReference type="Pfam" id="PF18912"/>
    </source>
</evidence>
<dbReference type="InterPro" id="IPR000836">
    <property type="entry name" value="PRTase_dom"/>
</dbReference>
<dbReference type="Pfam" id="PF18912">
    <property type="entry name" value="DZR_2"/>
    <property type="match status" value="1"/>
</dbReference>
<evidence type="ECO:0000313" key="4">
    <source>
        <dbReference type="EMBL" id="MBB2201713.1"/>
    </source>
</evidence>
<accession>A0A7W4PLD4</accession>
<dbReference type="PANTHER" id="PTHR47505:SF1">
    <property type="entry name" value="DNA UTILIZATION PROTEIN YHGH"/>
    <property type="match status" value="1"/>
</dbReference>
<feature type="domain" description="Phosphoribosyltransferase" evidence="2">
    <location>
        <begin position="217"/>
        <end position="271"/>
    </location>
</feature>
<protein>
    <submittedName>
        <fullName evidence="4">ComF family protein</fullName>
    </submittedName>
</protein>
<name>A0A7W4PLD4_9PROT</name>
<dbReference type="RefSeq" id="WP_182957912.1">
    <property type="nucleotide sequence ID" value="NZ_JABEQM010000006.1"/>
</dbReference>
<sequence length="286" mass="30885">MILYRDAEPGKGTGRGIIPGTVRAARRAGSWLLDTLLPPDCPCCHGDVDRIGHFCPTCFRQLTFIADPCCTRCGQPFISASFGGPRMMCGPCEDTPPPWRAGRAALVYDDWSRPLVLGLKYGDRTELAPVLAAHMGRIGRSLLEHADIVVPVPLHRGRLFRRRYNQAALLARALGRPTGTIVSPDMLVRVRSTAPLGRMGPAARRDALRGAIAIRPTRRDTVANRHILLVDDVMTTGATLGECAHVLLAAGAASVDVLVAARAPAPGEPRRPEKNAVLRERYAVVG</sequence>
<dbReference type="PANTHER" id="PTHR47505">
    <property type="entry name" value="DNA UTILIZATION PROTEIN YHGH"/>
    <property type="match status" value="1"/>
</dbReference>
<gene>
    <name evidence="4" type="ORF">HLH28_09015</name>
</gene>
<dbReference type="CDD" id="cd06223">
    <property type="entry name" value="PRTases_typeI"/>
    <property type="match status" value="1"/>
</dbReference>